<reference evidence="12 13" key="1">
    <citation type="submission" date="2022-05" db="EMBL/GenBank/DDBJ databases">
        <authorList>
            <consortium name="Genoscope - CEA"/>
            <person name="William W."/>
        </authorList>
    </citation>
    <scope>NUCLEOTIDE SEQUENCE [LARGE SCALE GENOMIC DNA]</scope>
</reference>
<keyword evidence="4 10" id="KW-0256">Endoplasmic reticulum</keyword>
<evidence type="ECO:0000256" key="10">
    <source>
        <dbReference type="PIRNR" id="PIRNR016089"/>
    </source>
</evidence>
<keyword evidence="5" id="KW-0735">Signal-anchor</keyword>
<dbReference type="InterPro" id="IPR007653">
    <property type="entry name" value="SPC3"/>
</dbReference>
<evidence type="ECO:0000256" key="11">
    <source>
        <dbReference type="SAM" id="Phobius"/>
    </source>
</evidence>
<sequence>MNTFLSRLNTVFAFTLTVLAALTFLCFLSTLFNAHQAPLHLQTKKVLVKNVQDFSVSKDKNDLGFITFDLEGDILFEKEFNKFPLSYKPPPPSLPSLLLFFTINDSLLVLELFHLVFCIVGQKFFVLGFVFSTCKYTSVFLNLMKHMKGIFNWNVKQLFLYLTAEYSTKNNKFNQVVIWDKIILRGDNALLNYHGMNTKYYFFDDGLGLKGNKNVSLYLSWNVIPNAGVLPLISQPNKFYFDFPNEYTVNRGGFDH</sequence>
<evidence type="ECO:0000313" key="12">
    <source>
        <dbReference type="EMBL" id="CAH3127895.1"/>
    </source>
</evidence>
<protein>
    <recommendedName>
        <fullName evidence="8 10">Signal peptidase complex subunit 3</fullName>
    </recommendedName>
</protein>
<accession>A0ABN8NZC0</accession>
<organism evidence="12 13">
    <name type="scientific">Porites lobata</name>
    <dbReference type="NCBI Taxonomy" id="104759"/>
    <lineage>
        <taxon>Eukaryota</taxon>
        <taxon>Metazoa</taxon>
        <taxon>Cnidaria</taxon>
        <taxon>Anthozoa</taxon>
        <taxon>Hexacorallia</taxon>
        <taxon>Scleractinia</taxon>
        <taxon>Fungiina</taxon>
        <taxon>Poritidae</taxon>
        <taxon>Porites</taxon>
    </lineage>
</organism>
<evidence type="ECO:0000256" key="4">
    <source>
        <dbReference type="ARBA" id="ARBA00022824"/>
    </source>
</evidence>
<dbReference type="PIRSF" id="PIRSF016089">
    <property type="entry name" value="SPC22"/>
    <property type="match status" value="1"/>
</dbReference>
<proteinExistence type="inferred from homology"/>
<evidence type="ECO:0000256" key="6">
    <source>
        <dbReference type="ARBA" id="ARBA00022989"/>
    </source>
</evidence>
<evidence type="ECO:0000256" key="3">
    <source>
        <dbReference type="ARBA" id="ARBA00022692"/>
    </source>
</evidence>
<comment type="caution">
    <text evidence="12">The sequence shown here is derived from an EMBL/GenBank/DDBJ whole genome shotgun (WGS) entry which is preliminary data.</text>
</comment>
<evidence type="ECO:0000256" key="1">
    <source>
        <dbReference type="ARBA" id="ARBA00004648"/>
    </source>
</evidence>
<dbReference type="EMBL" id="CALNXK010000044">
    <property type="protein sequence ID" value="CAH3127895.1"/>
    <property type="molecule type" value="Genomic_DNA"/>
</dbReference>
<evidence type="ECO:0000256" key="8">
    <source>
        <dbReference type="ARBA" id="ARBA00029556"/>
    </source>
</evidence>
<dbReference type="Pfam" id="PF04573">
    <property type="entry name" value="SPC22"/>
    <property type="match status" value="2"/>
</dbReference>
<evidence type="ECO:0000313" key="13">
    <source>
        <dbReference type="Proteomes" id="UP001159405"/>
    </source>
</evidence>
<keyword evidence="6 11" id="KW-1133">Transmembrane helix</keyword>
<dbReference type="PANTHER" id="PTHR12804">
    <property type="entry name" value="MICROSOMAL SIGNAL PEPTIDASE 23 KD SUBUNIT SPC22/23"/>
    <property type="match status" value="1"/>
</dbReference>
<evidence type="ECO:0000256" key="2">
    <source>
        <dbReference type="ARBA" id="ARBA00009289"/>
    </source>
</evidence>
<evidence type="ECO:0000256" key="5">
    <source>
        <dbReference type="ARBA" id="ARBA00022968"/>
    </source>
</evidence>
<keyword evidence="13" id="KW-1185">Reference proteome</keyword>
<feature type="transmembrane region" description="Helical" evidence="11">
    <location>
        <begin position="97"/>
        <end position="117"/>
    </location>
</feature>
<feature type="transmembrane region" description="Helical" evidence="11">
    <location>
        <begin position="124"/>
        <end position="144"/>
    </location>
</feature>
<dbReference type="PANTHER" id="PTHR12804:SF0">
    <property type="entry name" value="SIGNAL PEPTIDASE COMPLEX SUBUNIT 3"/>
    <property type="match status" value="1"/>
</dbReference>
<keyword evidence="7 10" id="KW-0472">Membrane</keyword>
<dbReference type="Proteomes" id="UP001159405">
    <property type="component" value="Unassembled WGS sequence"/>
</dbReference>
<comment type="function">
    <text evidence="9">Essential component of the signal peptidase complex (SPC) which catalyzes the cleavage of N-terminal signal sequences from nascent proteins as they are translocated into the lumen of the endoplasmic reticulum. Essential for the SPC catalytic activity, possibly by stabilizing and positioning the active center of the complex close to the lumenal surface.</text>
</comment>
<keyword evidence="3 11" id="KW-0812">Transmembrane</keyword>
<gene>
    <name evidence="12" type="ORF">PLOB_00033259</name>
</gene>
<name>A0ABN8NZC0_9CNID</name>
<comment type="subcellular location">
    <subcellularLocation>
        <location evidence="1">Endoplasmic reticulum membrane</location>
        <topology evidence="1">Single-pass type II membrane protein</topology>
    </subcellularLocation>
</comment>
<comment type="similarity">
    <text evidence="2 10">Belongs to the SPCS3 family.</text>
</comment>
<evidence type="ECO:0000256" key="7">
    <source>
        <dbReference type="ARBA" id="ARBA00023136"/>
    </source>
</evidence>
<evidence type="ECO:0000256" key="9">
    <source>
        <dbReference type="ARBA" id="ARBA00046080"/>
    </source>
</evidence>